<name>A0ACC2CUS4_DIPCM</name>
<protein>
    <submittedName>
        <fullName evidence="1">Uncharacterized protein</fullName>
    </submittedName>
</protein>
<evidence type="ECO:0000313" key="2">
    <source>
        <dbReference type="Proteomes" id="UP001162992"/>
    </source>
</evidence>
<gene>
    <name evidence="1" type="ORF">O6H91_08G008900</name>
</gene>
<dbReference type="Proteomes" id="UP001162992">
    <property type="component" value="Chromosome 8"/>
</dbReference>
<organism evidence="1 2">
    <name type="scientific">Diphasiastrum complanatum</name>
    <name type="common">Issler's clubmoss</name>
    <name type="synonym">Lycopodium complanatum</name>
    <dbReference type="NCBI Taxonomy" id="34168"/>
    <lineage>
        <taxon>Eukaryota</taxon>
        <taxon>Viridiplantae</taxon>
        <taxon>Streptophyta</taxon>
        <taxon>Embryophyta</taxon>
        <taxon>Tracheophyta</taxon>
        <taxon>Lycopodiopsida</taxon>
        <taxon>Lycopodiales</taxon>
        <taxon>Lycopodiaceae</taxon>
        <taxon>Lycopodioideae</taxon>
        <taxon>Diphasiastrum</taxon>
    </lineage>
</organism>
<keyword evidence="2" id="KW-1185">Reference proteome</keyword>
<comment type="caution">
    <text evidence="1">The sequence shown here is derived from an EMBL/GenBank/DDBJ whole genome shotgun (WGS) entry which is preliminary data.</text>
</comment>
<dbReference type="EMBL" id="CM055099">
    <property type="protein sequence ID" value="KAJ7545760.1"/>
    <property type="molecule type" value="Genomic_DNA"/>
</dbReference>
<evidence type="ECO:0000313" key="1">
    <source>
        <dbReference type="EMBL" id="KAJ7545760.1"/>
    </source>
</evidence>
<reference evidence="2" key="1">
    <citation type="journal article" date="2024" name="Proc. Natl. Acad. Sci. U.S.A.">
        <title>Extraordinary preservation of gene collinearity over three hundred million years revealed in homosporous lycophytes.</title>
        <authorList>
            <person name="Li C."/>
            <person name="Wickell D."/>
            <person name="Kuo L.Y."/>
            <person name="Chen X."/>
            <person name="Nie B."/>
            <person name="Liao X."/>
            <person name="Peng D."/>
            <person name="Ji J."/>
            <person name="Jenkins J."/>
            <person name="Williams M."/>
            <person name="Shu S."/>
            <person name="Plott C."/>
            <person name="Barry K."/>
            <person name="Rajasekar S."/>
            <person name="Grimwood J."/>
            <person name="Han X."/>
            <person name="Sun S."/>
            <person name="Hou Z."/>
            <person name="He W."/>
            <person name="Dai G."/>
            <person name="Sun C."/>
            <person name="Schmutz J."/>
            <person name="Leebens-Mack J.H."/>
            <person name="Li F.W."/>
            <person name="Wang L."/>
        </authorList>
    </citation>
    <scope>NUCLEOTIDE SEQUENCE [LARGE SCALE GENOMIC DNA]</scope>
    <source>
        <strain evidence="2">cv. PW_Plant_1</strain>
    </source>
</reference>
<proteinExistence type="predicted"/>
<accession>A0ACC2CUS4</accession>
<sequence length="211" mass="24179">MVREMALRSRFLVLTTALLLLLLLESSLIMKMVDAKKVHVPDNLDDVVDDEEDEEWKAWGKPKPKEPPPFDPPPDLSEMQPQQIQAEMLKRHFGPSMGFVKLRLDVPRTKEETPRIAKKWTNILRTGAISAKFVVVDVNTIMFSIEDGQDTVELKDFILSQPEAYEFKLGQQAYRRPGDPPLEVVIEKLRKEKEDKTASTKSSESTVKDEF</sequence>